<evidence type="ECO:0000256" key="1">
    <source>
        <dbReference type="SAM" id="Phobius"/>
    </source>
</evidence>
<dbReference type="Proteomes" id="UP000535415">
    <property type="component" value="Unassembled WGS sequence"/>
</dbReference>
<name>A0A7W9BKD2_9RHOB</name>
<dbReference type="AlphaFoldDB" id="A0A7W9BKD2"/>
<reference evidence="2 3" key="1">
    <citation type="submission" date="2020-08" db="EMBL/GenBank/DDBJ databases">
        <title>Genomic Encyclopedia of Type Strains, Phase IV (KMG-IV): sequencing the most valuable type-strain genomes for metagenomic binning, comparative biology and taxonomic classification.</title>
        <authorList>
            <person name="Goeker M."/>
        </authorList>
    </citation>
    <scope>NUCLEOTIDE SEQUENCE [LARGE SCALE GENOMIC DNA]</scope>
    <source>
        <strain evidence="2 3">DSM 101064</strain>
    </source>
</reference>
<keyword evidence="1" id="KW-0472">Membrane</keyword>
<evidence type="ECO:0000313" key="3">
    <source>
        <dbReference type="Proteomes" id="UP000535415"/>
    </source>
</evidence>
<keyword evidence="3" id="KW-1185">Reference proteome</keyword>
<protein>
    <submittedName>
        <fullName evidence="2">Uncharacterized protein</fullName>
    </submittedName>
</protein>
<dbReference type="EMBL" id="JACIJM010000004">
    <property type="protein sequence ID" value="MBB5722070.1"/>
    <property type="molecule type" value="Genomic_DNA"/>
</dbReference>
<evidence type="ECO:0000313" key="2">
    <source>
        <dbReference type="EMBL" id="MBB5722070.1"/>
    </source>
</evidence>
<gene>
    <name evidence="2" type="ORF">FHS72_001694</name>
</gene>
<comment type="caution">
    <text evidence="2">The sequence shown here is derived from an EMBL/GenBank/DDBJ whole genome shotgun (WGS) entry which is preliminary data.</text>
</comment>
<sequence>MTGKVFDLEGRAKTVAPPPVSDFWFAQLDVRLGRIEFMVARLEWQILLIACGAFGLLVLEILQALRGF</sequence>
<keyword evidence="1" id="KW-1133">Transmembrane helix</keyword>
<accession>A0A7W9BKD2</accession>
<dbReference type="RefSeq" id="WP_183527989.1">
    <property type="nucleotide sequence ID" value="NZ_JACIJM010000004.1"/>
</dbReference>
<keyword evidence="1" id="KW-0812">Transmembrane</keyword>
<organism evidence="2 3">
    <name type="scientific">Yoonia ponticola</name>
    <dbReference type="NCBI Taxonomy" id="1524255"/>
    <lineage>
        <taxon>Bacteria</taxon>
        <taxon>Pseudomonadati</taxon>
        <taxon>Pseudomonadota</taxon>
        <taxon>Alphaproteobacteria</taxon>
        <taxon>Rhodobacterales</taxon>
        <taxon>Paracoccaceae</taxon>
        <taxon>Yoonia</taxon>
    </lineage>
</organism>
<feature type="transmembrane region" description="Helical" evidence="1">
    <location>
        <begin position="44"/>
        <end position="65"/>
    </location>
</feature>
<proteinExistence type="predicted"/>